<dbReference type="AlphaFoldDB" id="A0AAV2IDT7"/>
<dbReference type="PANTHER" id="PTHR47533:SF4">
    <property type="entry name" value="AB HYDROLASE-1 DOMAIN-CONTAINING PROTEIN"/>
    <property type="match status" value="1"/>
</dbReference>
<organism evidence="1 2">
    <name type="scientific">Lymnaea stagnalis</name>
    <name type="common">Great pond snail</name>
    <name type="synonym">Helix stagnalis</name>
    <dbReference type="NCBI Taxonomy" id="6523"/>
    <lineage>
        <taxon>Eukaryota</taxon>
        <taxon>Metazoa</taxon>
        <taxon>Spiralia</taxon>
        <taxon>Lophotrochozoa</taxon>
        <taxon>Mollusca</taxon>
        <taxon>Gastropoda</taxon>
        <taxon>Heterobranchia</taxon>
        <taxon>Euthyneura</taxon>
        <taxon>Panpulmonata</taxon>
        <taxon>Hygrophila</taxon>
        <taxon>Lymnaeoidea</taxon>
        <taxon>Lymnaeidae</taxon>
        <taxon>Lymnaea</taxon>
    </lineage>
</organism>
<dbReference type="Pfam" id="PF06342">
    <property type="entry name" value="DUF1057"/>
    <property type="match status" value="1"/>
</dbReference>
<dbReference type="PANTHER" id="PTHR47533">
    <property type="entry name" value="PROTEIN CBG21859"/>
    <property type="match status" value="1"/>
</dbReference>
<evidence type="ECO:0008006" key="3">
    <source>
        <dbReference type="Google" id="ProtNLM"/>
    </source>
</evidence>
<reference evidence="1 2" key="1">
    <citation type="submission" date="2024-04" db="EMBL/GenBank/DDBJ databases">
        <authorList>
            <consortium name="Genoscope - CEA"/>
            <person name="William W."/>
        </authorList>
    </citation>
    <scope>NUCLEOTIDE SEQUENCE [LARGE SCALE GENOMIC DNA]</scope>
</reference>
<dbReference type="SUPFAM" id="SSF53474">
    <property type="entry name" value="alpha/beta-Hydrolases"/>
    <property type="match status" value="1"/>
</dbReference>
<sequence>MTSLQSITGRTVLMRATSYSSGLQITKVTKVCHQRLSPASRLVHTVGKSVDAPSLLMADSVSPEKYVQYSSMADNQNWGRIVTLRVPSKHDENKTLDFKVSVLDTYPDADDRTRPTVVAVHGLPGGGIDFLSLASKLHAKGIRFVAPTSLGMVESPVELKYLDDVDFSTKGRTKVLRQLLQEMNIHNVDLFMGHSAGAWTLYEVGAYWSNFGALLFVNPGGASPNRGIRPYFLMQFMAFLLQWSLGRWLILPVMEIGYKFQGFKEIFAGNGDHLVATQQYISNVHFENVAKNAAAIQAKAVPIVVMYSLNDKLIEPKISATLVNHLGIPEANTVRFSADKLPDKDPFLVPEGWLCRCLIFERGGHVAHLAHEEQLIDQIDDLLNYAAAKKQNVL</sequence>
<protein>
    <recommendedName>
        <fullName evidence="3">AB hydrolase-1 domain-containing protein</fullName>
    </recommendedName>
</protein>
<dbReference type="Proteomes" id="UP001497497">
    <property type="component" value="Unassembled WGS sequence"/>
</dbReference>
<dbReference type="InterPro" id="IPR010463">
    <property type="entry name" value="DUF1057"/>
</dbReference>
<dbReference type="EMBL" id="CAXITT010000644">
    <property type="protein sequence ID" value="CAL1544772.1"/>
    <property type="molecule type" value="Genomic_DNA"/>
</dbReference>
<keyword evidence="2" id="KW-1185">Reference proteome</keyword>
<dbReference type="Gene3D" id="3.40.50.1820">
    <property type="entry name" value="alpha/beta hydrolase"/>
    <property type="match status" value="1"/>
</dbReference>
<dbReference type="InterPro" id="IPR029058">
    <property type="entry name" value="AB_hydrolase_fold"/>
</dbReference>
<name>A0AAV2IDT7_LYMST</name>
<comment type="caution">
    <text evidence="1">The sequence shown here is derived from an EMBL/GenBank/DDBJ whole genome shotgun (WGS) entry which is preliminary data.</text>
</comment>
<proteinExistence type="predicted"/>
<gene>
    <name evidence="1" type="ORF">GSLYS_00018255001</name>
</gene>
<accession>A0AAV2IDT7</accession>
<evidence type="ECO:0000313" key="2">
    <source>
        <dbReference type="Proteomes" id="UP001497497"/>
    </source>
</evidence>
<evidence type="ECO:0000313" key="1">
    <source>
        <dbReference type="EMBL" id="CAL1544772.1"/>
    </source>
</evidence>